<dbReference type="PANTHER" id="PTHR30189">
    <property type="entry name" value="LPS-ASSEMBLY PROTEIN"/>
    <property type="match status" value="1"/>
</dbReference>
<proteinExistence type="inferred from homology"/>
<dbReference type="InterPro" id="IPR007543">
    <property type="entry name" value="LptD_C"/>
</dbReference>
<dbReference type="GO" id="GO:1990351">
    <property type="term" value="C:transporter complex"/>
    <property type="evidence" value="ECO:0007669"/>
    <property type="project" value="TreeGrafter"/>
</dbReference>
<dbReference type="RefSeq" id="WP_184297474.1">
    <property type="nucleotide sequence ID" value="NZ_JACHLP010000002.1"/>
</dbReference>
<comment type="similarity">
    <text evidence="1">Belongs to the LptD family.</text>
</comment>
<keyword evidence="1" id="KW-0732">Signal</keyword>
<keyword evidence="1" id="KW-0998">Cell outer membrane</keyword>
<comment type="subcellular location">
    <subcellularLocation>
        <location evidence="1">Cell outer membrane</location>
    </subcellularLocation>
</comment>
<organism evidence="3 4">
    <name type="scientific">Roseateles oligotrophus</name>
    <dbReference type="NCBI Taxonomy" id="1769250"/>
    <lineage>
        <taxon>Bacteria</taxon>
        <taxon>Pseudomonadati</taxon>
        <taxon>Pseudomonadota</taxon>
        <taxon>Betaproteobacteria</taxon>
        <taxon>Burkholderiales</taxon>
        <taxon>Sphaerotilaceae</taxon>
        <taxon>Roseateles</taxon>
    </lineage>
</organism>
<comment type="caution">
    <text evidence="1">Lacks conserved residue(s) required for the propagation of feature annotation.</text>
</comment>
<dbReference type="EMBL" id="JACHLP010000002">
    <property type="protein sequence ID" value="MBB4842823.1"/>
    <property type="molecule type" value="Genomic_DNA"/>
</dbReference>
<dbReference type="AlphaFoldDB" id="A0A840L7T0"/>
<accession>A0A840L7T0</accession>
<gene>
    <name evidence="1" type="primary">lptD</name>
    <name evidence="3" type="ORF">HNP55_001338</name>
</gene>
<dbReference type="HAMAP" id="MF_01411">
    <property type="entry name" value="LPS_assembly_LptD"/>
    <property type="match status" value="1"/>
</dbReference>
<feature type="domain" description="LptD C-terminal" evidence="2">
    <location>
        <begin position="293"/>
        <end position="677"/>
    </location>
</feature>
<evidence type="ECO:0000313" key="3">
    <source>
        <dbReference type="EMBL" id="MBB4842823.1"/>
    </source>
</evidence>
<dbReference type="PANTHER" id="PTHR30189:SF1">
    <property type="entry name" value="LPS-ASSEMBLY PROTEIN LPTD"/>
    <property type="match status" value="1"/>
</dbReference>
<feature type="signal peptide" evidence="1">
    <location>
        <begin position="1"/>
        <end position="24"/>
    </location>
</feature>
<dbReference type="InterPro" id="IPR020889">
    <property type="entry name" value="LipoPS_assembly_LptD"/>
</dbReference>
<comment type="subunit">
    <text evidence="1">Component of the lipopolysaccharide transport and assembly complex. Interacts with LptE and LptA.</text>
</comment>
<feature type="chain" id="PRO_5033173498" description="LPS-assembly protein LptD" evidence="1">
    <location>
        <begin position="25"/>
        <end position="798"/>
    </location>
</feature>
<comment type="caution">
    <text evidence="3">The sequence shown here is derived from an EMBL/GenBank/DDBJ whole genome shotgun (WGS) entry which is preliminary data.</text>
</comment>
<name>A0A840L7T0_9BURK</name>
<reference evidence="3 4" key="1">
    <citation type="submission" date="2020-08" db="EMBL/GenBank/DDBJ databases">
        <title>Functional genomics of gut bacteria from endangered species of beetles.</title>
        <authorList>
            <person name="Carlos-Shanley C."/>
        </authorList>
    </citation>
    <scope>NUCLEOTIDE SEQUENCE [LARGE SCALE GENOMIC DNA]</scope>
    <source>
        <strain evidence="3 4">S00239</strain>
    </source>
</reference>
<keyword evidence="4" id="KW-1185">Reference proteome</keyword>
<evidence type="ECO:0000259" key="2">
    <source>
        <dbReference type="Pfam" id="PF04453"/>
    </source>
</evidence>
<comment type="function">
    <text evidence="1">Together with LptE, is involved in the assembly of lipopolysaccharide (LPS) at the surface of the outer membrane.</text>
</comment>
<dbReference type="InterPro" id="IPR050218">
    <property type="entry name" value="LptD"/>
</dbReference>
<sequence precursor="true">MSRPARLRLVLAGLGLLTPALVWAQAAAPEALRLRPSKSLGKAEADGKPALVLSASKLSTQIDQASRAEGDVELRYGELLLRAQNLTYEQVDDLARASGDVALSKGGTLFRGPELKLYLGRFEGEFLNPSYFFSLTGGGGSAKHMFFSDAKHLRAQEGTYSSCPIDESAPEPAWQIKADELAMDFEANEGVAKGAVLRFYGLPILGAPALSFPLGGQRKSGWLPPNINFDSRSGLEFGVPYYWNIAPQRDATLTPFLMTRRGPGLDSEFRYLEPEHSGQINWALLPNDRVIKTDRWALNLQQDGQLPLDWRYRVRAERVSDDEYWKDLPKRMQSLTQRLLLSDVQLGRDRKTSWGEAHAYGRVQRWQVLQGSEALANFDAPYQRSPQVGLRLNTAADDAVLDGFVPWVRRARLEGAVELEYNRFDLPSLTQLSPNQRKAMAEGRLYTGQRAHLQAHLSTPVGGAAWWLIPRLALNAAQYSLDQNMLDGRRSVHRSIPSFSLDHGWVLERDTTLFGRNSLQTLEPRLLYVNTPYRDQSSLPNFDSAAKDFNFDSIYTENQFSGVDRVNDANQLTLGLSSRWIDAGQGEEVLRLGAVQRYLFRDQRITADGMPVSQRLSDLLLLASAHINSQWWADGSVQFNPEAGRSVRTVLRARYSPGPFRTVSTAYRLARGQSEQIEIAWQWPLWGQEGKAAARRSHGNSCSGAWYSAGRIQYSLSDRRLTDSVMGVEYDAGCWILRVGAERQSTGQAEANTRLMLQMELVGLSQLGSNALKVLRDNIPGYRPLSANRSASLEAPYD</sequence>
<dbReference type="GO" id="GO:0009279">
    <property type="term" value="C:cell outer membrane"/>
    <property type="evidence" value="ECO:0007669"/>
    <property type="project" value="UniProtKB-SubCell"/>
</dbReference>
<evidence type="ECO:0000256" key="1">
    <source>
        <dbReference type="HAMAP-Rule" id="MF_01411"/>
    </source>
</evidence>
<protein>
    <recommendedName>
        <fullName evidence="1">LPS-assembly protein LptD</fullName>
    </recommendedName>
</protein>
<dbReference type="Proteomes" id="UP000562027">
    <property type="component" value="Unassembled WGS sequence"/>
</dbReference>
<dbReference type="GO" id="GO:0043165">
    <property type="term" value="P:Gram-negative-bacterium-type cell outer membrane assembly"/>
    <property type="evidence" value="ECO:0007669"/>
    <property type="project" value="UniProtKB-UniRule"/>
</dbReference>
<dbReference type="Pfam" id="PF04453">
    <property type="entry name" value="LptD"/>
    <property type="match status" value="1"/>
</dbReference>
<evidence type="ECO:0000313" key="4">
    <source>
        <dbReference type="Proteomes" id="UP000562027"/>
    </source>
</evidence>
<keyword evidence="1" id="KW-0472">Membrane</keyword>
<dbReference type="GO" id="GO:0015920">
    <property type="term" value="P:lipopolysaccharide transport"/>
    <property type="evidence" value="ECO:0007669"/>
    <property type="project" value="InterPro"/>
</dbReference>